<dbReference type="PANTHER" id="PTHR33362:SF7">
    <property type="entry name" value="SLL1103 PROTEIN"/>
    <property type="match status" value="1"/>
</dbReference>
<dbReference type="GO" id="GO:0022857">
    <property type="term" value="F:transmembrane transporter activity"/>
    <property type="evidence" value="ECO:0007669"/>
    <property type="project" value="TreeGrafter"/>
</dbReference>
<keyword evidence="3" id="KW-0997">Cell inner membrane</keyword>
<feature type="transmembrane region" description="Helical" evidence="7">
    <location>
        <begin position="63"/>
        <end position="87"/>
    </location>
</feature>
<dbReference type="EMBL" id="DPPF01000033">
    <property type="protein sequence ID" value="HCW92355.1"/>
    <property type="molecule type" value="Genomic_DNA"/>
</dbReference>
<keyword evidence="2" id="KW-1003">Cell membrane</keyword>
<keyword evidence="4 7" id="KW-0812">Transmembrane</keyword>
<evidence type="ECO:0000256" key="5">
    <source>
        <dbReference type="ARBA" id="ARBA00022989"/>
    </source>
</evidence>
<name>A0A3D5Q913_FLESI</name>
<evidence type="ECO:0000259" key="8">
    <source>
        <dbReference type="Pfam" id="PF06808"/>
    </source>
</evidence>
<evidence type="ECO:0000256" key="6">
    <source>
        <dbReference type="ARBA" id="ARBA00023136"/>
    </source>
</evidence>
<dbReference type="RefSeq" id="WP_273265446.1">
    <property type="nucleotide sequence ID" value="NZ_JAAZVV010000022.1"/>
</dbReference>
<dbReference type="PIRSF" id="PIRSF006066">
    <property type="entry name" value="HI0050"/>
    <property type="match status" value="1"/>
</dbReference>
<keyword evidence="5 7" id="KW-1133">Transmembrane helix</keyword>
<dbReference type="AlphaFoldDB" id="A0A3D5Q913"/>
<comment type="caution">
    <text evidence="9">The sequence shown here is derived from an EMBL/GenBank/DDBJ whole genome shotgun (WGS) entry which is preliminary data.</text>
</comment>
<evidence type="ECO:0000256" key="1">
    <source>
        <dbReference type="ARBA" id="ARBA00004429"/>
    </source>
</evidence>
<feature type="transmembrane region" description="Helical" evidence="7">
    <location>
        <begin position="378"/>
        <end position="404"/>
    </location>
</feature>
<evidence type="ECO:0000256" key="3">
    <source>
        <dbReference type="ARBA" id="ARBA00022519"/>
    </source>
</evidence>
<keyword evidence="6 7" id="KW-0472">Membrane</keyword>
<sequence length="447" mass="48446">MVGIIMFFAALLLLLFGFPVAFTFGGVSVVFAIIYGLVEVIPFGGTILEGVREGMSMFSFMPFRLYAIMTNKLLMAVPLFIFMGLILQKSNLAERLLESMGSLFGNVRGGMAISTVLVGALLAASTGVVGASVVAMGIISLPVMLKYNYNKELSTGTICAAGTLGQIIPPSIVLIILGDVFQLPVGDVFKAAFIPGLWLVGLYLIYIIVVSFLRKELAPPVVLENRGNKIQQIIKALIDILPPLILIVLVLGSIFAGIATPTESAAVGCFGAIILALLYRQFSYGMVKQTALETVKITVMVYTILIGATAFSMVFVYTGGDAIVRDVLLQLPGEKYGFIIFSMIAILILGFFIDFIEISYIIVPILLPVADHIGLNPLWFAILIAMNLQTSFLTPPFGFSLFYLKGVSPPTIKTYHIYRGVVPFITIQIIVLLILAFYPQLFFLSSG</sequence>
<dbReference type="InterPro" id="IPR004681">
    <property type="entry name" value="TRAP_DctM"/>
</dbReference>
<dbReference type="NCBIfam" id="TIGR00786">
    <property type="entry name" value="dctM"/>
    <property type="match status" value="1"/>
</dbReference>
<dbReference type="InterPro" id="IPR010656">
    <property type="entry name" value="DctM"/>
</dbReference>
<accession>A0A3D5Q913</accession>
<dbReference type="GO" id="GO:0005886">
    <property type="term" value="C:plasma membrane"/>
    <property type="evidence" value="ECO:0007669"/>
    <property type="project" value="UniProtKB-SubCell"/>
</dbReference>
<feature type="transmembrane region" description="Helical" evidence="7">
    <location>
        <begin position="416"/>
        <end position="438"/>
    </location>
</feature>
<dbReference type="PANTHER" id="PTHR33362">
    <property type="entry name" value="SIALIC ACID TRAP TRANSPORTER PERMEASE PROTEIN SIAT-RELATED"/>
    <property type="match status" value="1"/>
</dbReference>
<gene>
    <name evidence="9" type="ORF">DHM44_01600</name>
</gene>
<evidence type="ECO:0000313" key="10">
    <source>
        <dbReference type="Proteomes" id="UP000262325"/>
    </source>
</evidence>
<protein>
    <submittedName>
        <fullName evidence="9">C4-dicarboxylate ABC transporter</fullName>
    </submittedName>
</protein>
<feature type="transmembrane region" description="Helical" evidence="7">
    <location>
        <begin position="338"/>
        <end position="366"/>
    </location>
</feature>
<organism evidence="9 10">
    <name type="scientific">Flexistipes sinusarabici</name>
    <dbReference type="NCBI Taxonomy" id="2352"/>
    <lineage>
        <taxon>Bacteria</taxon>
        <taxon>Pseudomonadati</taxon>
        <taxon>Deferribacterota</taxon>
        <taxon>Deferribacteres</taxon>
        <taxon>Deferribacterales</taxon>
        <taxon>Flexistipitaceae</taxon>
        <taxon>Flexistipes</taxon>
    </lineage>
</organism>
<feature type="domain" description="TRAP C4-dicarboxylate transport system permease DctM subunit" evidence="8">
    <location>
        <begin position="9"/>
        <end position="441"/>
    </location>
</feature>
<feature type="transmembrane region" description="Helical" evidence="7">
    <location>
        <begin position="33"/>
        <end position="51"/>
    </location>
</feature>
<dbReference type="Proteomes" id="UP000262325">
    <property type="component" value="Unassembled WGS sequence"/>
</dbReference>
<feature type="transmembrane region" description="Helical" evidence="7">
    <location>
        <begin position="157"/>
        <end position="177"/>
    </location>
</feature>
<feature type="transmembrane region" description="Helical" evidence="7">
    <location>
        <begin position="299"/>
        <end position="318"/>
    </location>
</feature>
<evidence type="ECO:0000256" key="7">
    <source>
        <dbReference type="SAM" id="Phobius"/>
    </source>
</evidence>
<feature type="transmembrane region" description="Helical" evidence="7">
    <location>
        <begin position="112"/>
        <end position="145"/>
    </location>
</feature>
<evidence type="ECO:0000256" key="4">
    <source>
        <dbReference type="ARBA" id="ARBA00022692"/>
    </source>
</evidence>
<feature type="transmembrane region" description="Helical" evidence="7">
    <location>
        <begin position="234"/>
        <end position="259"/>
    </location>
</feature>
<evidence type="ECO:0000313" key="9">
    <source>
        <dbReference type="EMBL" id="HCW92355.1"/>
    </source>
</evidence>
<evidence type="ECO:0000256" key="2">
    <source>
        <dbReference type="ARBA" id="ARBA00022475"/>
    </source>
</evidence>
<proteinExistence type="predicted"/>
<reference evidence="9 10" key="1">
    <citation type="journal article" date="2018" name="Nat. Biotechnol.">
        <title>A standardized bacterial taxonomy based on genome phylogeny substantially revises the tree of life.</title>
        <authorList>
            <person name="Parks D.H."/>
            <person name="Chuvochina M."/>
            <person name="Waite D.W."/>
            <person name="Rinke C."/>
            <person name="Skarshewski A."/>
            <person name="Chaumeil P.A."/>
            <person name="Hugenholtz P."/>
        </authorList>
    </citation>
    <scope>NUCLEOTIDE SEQUENCE [LARGE SCALE GENOMIC DNA]</scope>
    <source>
        <strain evidence="9">UBA8672</strain>
    </source>
</reference>
<comment type="subcellular location">
    <subcellularLocation>
        <location evidence="1">Cell inner membrane</location>
        <topology evidence="1">Multi-pass membrane protein</topology>
    </subcellularLocation>
</comment>
<feature type="transmembrane region" description="Helical" evidence="7">
    <location>
        <begin position="265"/>
        <end position="287"/>
    </location>
</feature>
<dbReference type="Pfam" id="PF06808">
    <property type="entry name" value="DctM"/>
    <property type="match status" value="1"/>
</dbReference>
<feature type="transmembrane region" description="Helical" evidence="7">
    <location>
        <begin position="189"/>
        <end position="213"/>
    </location>
</feature>